<dbReference type="PANTHER" id="PTHR12215:SF10">
    <property type="entry name" value="L-AMINOADIPATE-SEMIALDEHYDE DEHYDROGENASE-PHOSPHOPANTETHEINYL TRANSFERASE"/>
    <property type="match status" value="1"/>
</dbReference>
<sequence>MSRSVQHAPASAVTAHLRTAFGDALPSPQWALTAWTGVTVLLIDTDAWARWLPAARALLDAAEAARVRRRRLAADRDLLTLAYAGHRLLLAAVLGCEPAAVPLFRDARGCPRLAGSELRTSLSHADGCVALAASAIGPVGIDIEPAARAIAVRDIAAAICHPAEAAALSGLDAAAHAAALLDLWVRKEALLKAAGIGLARAMSSFRANGGELTVAGTCRVQLLDAGPAWAAAVAGPAAAAVSSAWLRPPAD</sequence>
<evidence type="ECO:0000259" key="3">
    <source>
        <dbReference type="Pfam" id="PF01648"/>
    </source>
</evidence>
<dbReference type="PANTHER" id="PTHR12215">
    <property type="entry name" value="PHOSPHOPANTETHEINE TRANSFERASE"/>
    <property type="match status" value="1"/>
</dbReference>
<dbReference type="InterPro" id="IPR037143">
    <property type="entry name" value="4-PPantetheinyl_Trfase_dom_sf"/>
</dbReference>
<dbReference type="GO" id="GO:0019878">
    <property type="term" value="P:lysine biosynthetic process via aminoadipic acid"/>
    <property type="evidence" value="ECO:0007669"/>
    <property type="project" value="TreeGrafter"/>
</dbReference>
<evidence type="ECO:0000256" key="2">
    <source>
        <dbReference type="ARBA" id="ARBA00022679"/>
    </source>
</evidence>
<reference evidence="4 5" key="1">
    <citation type="submission" date="2018-08" db="EMBL/GenBank/DDBJ databases">
        <title>Lysobacter weifangensis sp. nov., a new member of the family 'Xanthomonadaceae', isolated from soil in a farmland.</title>
        <authorList>
            <person name="Zhao H."/>
        </authorList>
    </citation>
    <scope>NUCLEOTIDE SEQUENCE [LARGE SCALE GENOMIC DNA]</scope>
    <source>
        <strain evidence="4 5">WF-2</strain>
    </source>
</reference>
<organism evidence="4 5">
    <name type="scientific">Cognatiluteimonas weifangensis</name>
    <dbReference type="NCBI Taxonomy" id="2303539"/>
    <lineage>
        <taxon>Bacteria</taxon>
        <taxon>Pseudomonadati</taxon>
        <taxon>Pseudomonadota</taxon>
        <taxon>Gammaproteobacteria</taxon>
        <taxon>Lysobacterales</taxon>
        <taxon>Lysobacteraceae</taxon>
        <taxon>Cognatiluteimonas</taxon>
    </lineage>
</organism>
<gene>
    <name evidence="4" type="ORF">D0Y53_07940</name>
</gene>
<comment type="caution">
    <text evidence="4">The sequence shown here is derived from an EMBL/GenBank/DDBJ whole genome shotgun (WGS) entry which is preliminary data.</text>
</comment>
<dbReference type="InterPro" id="IPR050559">
    <property type="entry name" value="P-Pant_transferase_sf"/>
</dbReference>
<protein>
    <submittedName>
        <fullName evidence="4">4-phosphopantetheinyl transferase</fullName>
    </submittedName>
</protein>
<keyword evidence="5" id="KW-1185">Reference proteome</keyword>
<dbReference type="GO" id="GO:0005829">
    <property type="term" value="C:cytosol"/>
    <property type="evidence" value="ECO:0007669"/>
    <property type="project" value="TreeGrafter"/>
</dbReference>
<dbReference type="Gene3D" id="3.90.470.20">
    <property type="entry name" value="4'-phosphopantetheinyl transferase domain"/>
    <property type="match status" value="1"/>
</dbReference>
<dbReference type="Proteomes" id="UP000262917">
    <property type="component" value="Unassembled WGS sequence"/>
</dbReference>
<comment type="similarity">
    <text evidence="1">Belongs to the P-Pant transferase superfamily. Gsp/Sfp/HetI/AcpT family.</text>
</comment>
<name>A0A372DLU6_9GAMM</name>
<evidence type="ECO:0000256" key="1">
    <source>
        <dbReference type="ARBA" id="ARBA00010990"/>
    </source>
</evidence>
<proteinExistence type="inferred from homology"/>
<evidence type="ECO:0000313" key="4">
    <source>
        <dbReference type="EMBL" id="RFP60292.1"/>
    </source>
</evidence>
<dbReference type="GO" id="GO:0000287">
    <property type="term" value="F:magnesium ion binding"/>
    <property type="evidence" value="ECO:0007669"/>
    <property type="project" value="InterPro"/>
</dbReference>
<dbReference type="EMBL" id="QVPD01000007">
    <property type="protein sequence ID" value="RFP60292.1"/>
    <property type="molecule type" value="Genomic_DNA"/>
</dbReference>
<dbReference type="OrthoDB" id="9808281at2"/>
<dbReference type="SUPFAM" id="SSF56214">
    <property type="entry name" value="4'-phosphopantetheinyl transferase"/>
    <property type="match status" value="2"/>
</dbReference>
<accession>A0A372DLU6</accession>
<evidence type="ECO:0000313" key="5">
    <source>
        <dbReference type="Proteomes" id="UP000262917"/>
    </source>
</evidence>
<dbReference type="Pfam" id="PF01648">
    <property type="entry name" value="ACPS"/>
    <property type="match status" value="1"/>
</dbReference>
<dbReference type="GO" id="GO:0008897">
    <property type="term" value="F:holo-[acyl-carrier-protein] synthase activity"/>
    <property type="evidence" value="ECO:0007669"/>
    <property type="project" value="InterPro"/>
</dbReference>
<dbReference type="InterPro" id="IPR008278">
    <property type="entry name" value="4-PPantetheinyl_Trfase_dom"/>
</dbReference>
<dbReference type="RefSeq" id="WP_117202694.1">
    <property type="nucleotide sequence ID" value="NZ_JBHTBK010000003.1"/>
</dbReference>
<feature type="domain" description="4'-phosphopantetheinyl transferase" evidence="3">
    <location>
        <begin position="138"/>
        <end position="230"/>
    </location>
</feature>
<dbReference type="AlphaFoldDB" id="A0A372DLU6"/>
<keyword evidence="2 4" id="KW-0808">Transferase</keyword>